<accession>A0A0N5D6H3</accession>
<dbReference type="AlphaFoldDB" id="A0A0N5D6H3"/>
<proteinExistence type="predicted"/>
<dbReference type="WBParaSite" id="TCLT_0000863401-mRNA-1">
    <property type="protein sequence ID" value="TCLT_0000863401-mRNA-1"/>
    <property type="gene ID" value="TCLT_0000863401"/>
</dbReference>
<dbReference type="EMBL" id="UYYF01004660">
    <property type="protein sequence ID" value="VDN06198.1"/>
    <property type="molecule type" value="Genomic_DNA"/>
</dbReference>
<reference evidence="4" key="1">
    <citation type="submission" date="2017-02" db="UniProtKB">
        <authorList>
            <consortium name="WormBaseParasite"/>
        </authorList>
    </citation>
    <scope>IDENTIFICATION</scope>
</reference>
<gene>
    <name evidence="2" type="ORF">TCLT_LOCUS8623</name>
</gene>
<evidence type="ECO:0000313" key="4">
    <source>
        <dbReference type="WBParaSite" id="TCLT_0000863401-mRNA-1"/>
    </source>
</evidence>
<protein>
    <submittedName>
        <fullName evidence="4">Gag-pol polyprotein</fullName>
    </submittedName>
</protein>
<feature type="region of interest" description="Disordered" evidence="1">
    <location>
        <begin position="1"/>
        <end position="20"/>
    </location>
</feature>
<reference evidence="2 3" key="2">
    <citation type="submission" date="2018-11" db="EMBL/GenBank/DDBJ databases">
        <authorList>
            <consortium name="Pathogen Informatics"/>
        </authorList>
    </citation>
    <scope>NUCLEOTIDE SEQUENCE [LARGE SCALE GENOMIC DNA]</scope>
</reference>
<sequence length="142" mass="16253">MWPQTLIQQGQDGSIARGEGRCEHSKKANNQYVESLQVDNEMCDASLAMRYCHEKTTCRQLIKNYWPGLRWSVTLKSNGETIMEKKVQQGILQGDLKLLATDEDIMKAVVEEVQKFFEVVELEVYSAKSATDNEIYDDKAML</sequence>
<evidence type="ECO:0000313" key="2">
    <source>
        <dbReference type="EMBL" id="VDN06198.1"/>
    </source>
</evidence>
<evidence type="ECO:0000256" key="1">
    <source>
        <dbReference type="SAM" id="MobiDB-lite"/>
    </source>
</evidence>
<name>A0A0N5D6H3_THECL</name>
<feature type="compositionally biased region" description="Polar residues" evidence="1">
    <location>
        <begin position="1"/>
        <end position="12"/>
    </location>
</feature>
<evidence type="ECO:0000313" key="3">
    <source>
        <dbReference type="Proteomes" id="UP000276776"/>
    </source>
</evidence>
<organism evidence="4">
    <name type="scientific">Thelazia callipaeda</name>
    <name type="common">Oriental eyeworm</name>
    <name type="synonym">Parasitic nematode</name>
    <dbReference type="NCBI Taxonomy" id="103827"/>
    <lineage>
        <taxon>Eukaryota</taxon>
        <taxon>Metazoa</taxon>
        <taxon>Ecdysozoa</taxon>
        <taxon>Nematoda</taxon>
        <taxon>Chromadorea</taxon>
        <taxon>Rhabditida</taxon>
        <taxon>Spirurina</taxon>
        <taxon>Spiruromorpha</taxon>
        <taxon>Thelazioidea</taxon>
        <taxon>Thelaziidae</taxon>
        <taxon>Thelazia</taxon>
    </lineage>
</organism>
<keyword evidence="3" id="KW-1185">Reference proteome</keyword>
<dbReference type="Proteomes" id="UP000276776">
    <property type="component" value="Unassembled WGS sequence"/>
</dbReference>